<dbReference type="InterPro" id="IPR018060">
    <property type="entry name" value="HTH_AraC"/>
</dbReference>
<evidence type="ECO:0000313" key="5">
    <source>
        <dbReference type="EMBL" id="RKN61939.1"/>
    </source>
</evidence>
<dbReference type="InterPro" id="IPR037923">
    <property type="entry name" value="HTH-like"/>
</dbReference>
<keyword evidence="1" id="KW-0805">Transcription regulation</keyword>
<dbReference type="Pfam" id="PF02311">
    <property type="entry name" value="AraC_binding"/>
    <property type="match status" value="1"/>
</dbReference>
<dbReference type="PRINTS" id="PR00032">
    <property type="entry name" value="HTHARAC"/>
</dbReference>
<dbReference type="Proteomes" id="UP000282311">
    <property type="component" value="Unassembled WGS sequence"/>
</dbReference>
<sequence length="284" mass="33712">MISVKHSYQTIAHSPSEMAKKMLFFVQDVGWFICAPDYHMKRTFYYYQLKYVVRGTGYLIWQGRKYKLRPGEMFFLDLTQMHQYYADPDDPWELLWFRFGGVTVLDYYRLLECSRPPVFRSRNPIAMRGMFMNLFNMFKLRPFGLEIAASSLITQIISEIVITKMENDGDQPLHLSPMYPKEVQQALGYIEKHFSSPIKLEEVADHIHLSPYYFSRIFKRSTGYSVMEYVIKYRLTRSKHLLMFTKLSSGQIALNVGFCSHSYFTKMFKTYEGMTPKEYRKSIQ</sequence>
<dbReference type="InterPro" id="IPR003313">
    <property type="entry name" value="AraC-bd"/>
</dbReference>
<dbReference type="Gene3D" id="1.10.10.60">
    <property type="entry name" value="Homeodomain-like"/>
    <property type="match status" value="2"/>
</dbReference>
<proteinExistence type="predicted"/>
<accession>A0A3B0AMR3</accession>
<protein>
    <submittedName>
        <fullName evidence="5">AraC family transcriptional regulator</fullName>
    </submittedName>
</protein>
<dbReference type="Gene3D" id="2.60.120.10">
    <property type="entry name" value="Jelly Rolls"/>
    <property type="match status" value="1"/>
</dbReference>
<evidence type="ECO:0000313" key="6">
    <source>
        <dbReference type="Proteomes" id="UP000282311"/>
    </source>
</evidence>
<reference evidence="5 6" key="1">
    <citation type="journal article" date="2007" name="Int. J. Syst. Evol. Microbiol.">
        <title>Paenibacillus ginsengarvi sp. nov., isolated from soil from ginseng cultivation.</title>
        <authorList>
            <person name="Yoon M.H."/>
            <person name="Ten L.N."/>
            <person name="Im W.T."/>
        </authorList>
    </citation>
    <scope>NUCLEOTIDE SEQUENCE [LARGE SCALE GENOMIC DNA]</scope>
    <source>
        <strain evidence="5 6">KCTC 13059</strain>
    </source>
</reference>
<dbReference type="SMART" id="SM00342">
    <property type="entry name" value="HTH_ARAC"/>
    <property type="match status" value="1"/>
</dbReference>
<name>A0A3B0AMR3_9BACL</name>
<comment type="caution">
    <text evidence="5">The sequence shown here is derived from an EMBL/GenBank/DDBJ whole genome shotgun (WGS) entry which is preliminary data.</text>
</comment>
<dbReference type="InterPro" id="IPR014710">
    <property type="entry name" value="RmlC-like_jellyroll"/>
</dbReference>
<dbReference type="RefSeq" id="WP_120751960.1">
    <property type="nucleotide sequence ID" value="NZ_RBAH01000051.1"/>
</dbReference>
<dbReference type="PANTHER" id="PTHR43280:SF28">
    <property type="entry name" value="HTH-TYPE TRANSCRIPTIONAL ACTIVATOR RHAS"/>
    <property type="match status" value="1"/>
</dbReference>
<keyword evidence="2" id="KW-0238">DNA-binding</keyword>
<dbReference type="GO" id="GO:0043565">
    <property type="term" value="F:sequence-specific DNA binding"/>
    <property type="evidence" value="ECO:0007669"/>
    <property type="project" value="InterPro"/>
</dbReference>
<dbReference type="PROSITE" id="PS01124">
    <property type="entry name" value="HTH_ARAC_FAMILY_2"/>
    <property type="match status" value="1"/>
</dbReference>
<dbReference type="PANTHER" id="PTHR43280">
    <property type="entry name" value="ARAC-FAMILY TRANSCRIPTIONAL REGULATOR"/>
    <property type="match status" value="1"/>
</dbReference>
<dbReference type="SUPFAM" id="SSF46689">
    <property type="entry name" value="Homeodomain-like"/>
    <property type="match status" value="2"/>
</dbReference>
<evidence type="ECO:0000256" key="3">
    <source>
        <dbReference type="ARBA" id="ARBA00023163"/>
    </source>
</evidence>
<dbReference type="AlphaFoldDB" id="A0A3B0AMR3"/>
<dbReference type="EMBL" id="RBAH01000051">
    <property type="protein sequence ID" value="RKN61939.1"/>
    <property type="molecule type" value="Genomic_DNA"/>
</dbReference>
<dbReference type="Pfam" id="PF12833">
    <property type="entry name" value="HTH_18"/>
    <property type="match status" value="1"/>
</dbReference>
<keyword evidence="3" id="KW-0804">Transcription</keyword>
<organism evidence="5 6">
    <name type="scientific">Paenibacillus ginsengarvi</name>
    <dbReference type="NCBI Taxonomy" id="400777"/>
    <lineage>
        <taxon>Bacteria</taxon>
        <taxon>Bacillati</taxon>
        <taxon>Bacillota</taxon>
        <taxon>Bacilli</taxon>
        <taxon>Bacillales</taxon>
        <taxon>Paenibacillaceae</taxon>
        <taxon>Paenibacillus</taxon>
    </lineage>
</organism>
<dbReference type="SUPFAM" id="SSF51215">
    <property type="entry name" value="Regulatory protein AraC"/>
    <property type="match status" value="1"/>
</dbReference>
<evidence type="ECO:0000256" key="1">
    <source>
        <dbReference type="ARBA" id="ARBA00023015"/>
    </source>
</evidence>
<evidence type="ECO:0000259" key="4">
    <source>
        <dbReference type="PROSITE" id="PS01124"/>
    </source>
</evidence>
<dbReference type="InterPro" id="IPR020449">
    <property type="entry name" value="Tscrpt_reg_AraC-type_HTH"/>
</dbReference>
<evidence type="ECO:0000256" key="2">
    <source>
        <dbReference type="ARBA" id="ARBA00023125"/>
    </source>
</evidence>
<feature type="domain" description="HTH araC/xylS-type" evidence="4">
    <location>
        <begin position="184"/>
        <end position="282"/>
    </location>
</feature>
<dbReference type="GO" id="GO:0003700">
    <property type="term" value="F:DNA-binding transcription factor activity"/>
    <property type="evidence" value="ECO:0007669"/>
    <property type="project" value="InterPro"/>
</dbReference>
<dbReference type="OrthoDB" id="9813413at2"/>
<gene>
    <name evidence="5" type="ORF">D7M11_35280</name>
</gene>
<dbReference type="InterPro" id="IPR009057">
    <property type="entry name" value="Homeodomain-like_sf"/>
</dbReference>
<keyword evidence="6" id="KW-1185">Reference proteome</keyword>